<protein>
    <submittedName>
        <fullName evidence="1">(northern house mosquito) hypothetical protein</fullName>
    </submittedName>
</protein>
<reference evidence="1" key="1">
    <citation type="submission" date="2021-05" db="EMBL/GenBank/DDBJ databases">
        <authorList>
            <person name="Alioto T."/>
            <person name="Alioto T."/>
            <person name="Gomez Garrido J."/>
        </authorList>
    </citation>
    <scope>NUCLEOTIDE SEQUENCE</scope>
</reference>
<dbReference type="EMBL" id="HBUE01321616">
    <property type="protein sequence ID" value="CAG6588505.1"/>
    <property type="molecule type" value="Transcribed_RNA"/>
</dbReference>
<dbReference type="EMBL" id="HBUE01321617">
    <property type="protein sequence ID" value="CAG6588506.1"/>
    <property type="molecule type" value="Transcribed_RNA"/>
</dbReference>
<organism evidence="1">
    <name type="scientific">Culex pipiens</name>
    <name type="common">House mosquito</name>
    <dbReference type="NCBI Taxonomy" id="7175"/>
    <lineage>
        <taxon>Eukaryota</taxon>
        <taxon>Metazoa</taxon>
        <taxon>Ecdysozoa</taxon>
        <taxon>Arthropoda</taxon>
        <taxon>Hexapoda</taxon>
        <taxon>Insecta</taxon>
        <taxon>Pterygota</taxon>
        <taxon>Neoptera</taxon>
        <taxon>Endopterygota</taxon>
        <taxon>Diptera</taxon>
        <taxon>Nematocera</taxon>
        <taxon>Culicoidea</taxon>
        <taxon>Culicidae</taxon>
        <taxon>Culicinae</taxon>
        <taxon>Culicini</taxon>
        <taxon>Culex</taxon>
        <taxon>Culex</taxon>
    </lineage>
</organism>
<dbReference type="AlphaFoldDB" id="A0A8D8MPZ6"/>
<dbReference type="EMBL" id="HBUE01215091">
    <property type="protein sequence ID" value="CAG6536514.1"/>
    <property type="molecule type" value="Transcribed_RNA"/>
</dbReference>
<dbReference type="EMBL" id="HBUE01215090">
    <property type="protein sequence ID" value="CAG6536513.1"/>
    <property type="molecule type" value="Transcribed_RNA"/>
</dbReference>
<accession>A0A8D8MPZ6</accession>
<proteinExistence type="predicted"/>
<sequence length="107" mass="12702">MVRSLAEKEREICQSACQLLELRKLRTRVLFPEPQNENYASDYFRSNLRRKHRRGEKKKAMDANLKSFPSASSRSRTCFDSDMLKWCVPSACHDFRRSHSTVHRRLL</sequence>
<name>A0A8D8MPZ6_CULPI</name>
<evidence type="ECO:0000313" key="1">
    <source>
        <dbReference type="EMBL" id="CAG6536514.1"/>
    </source>
</evidence>